<dbReference type="KEGG" id="cre:CHLRE_03g196750v5"/>
<evidence type="ECO:0000256" key="4">
    <source>
        <dbReference type="ARBA" id="ARBA00022989"/>
    </source>
</evidence>
<keyword evidence="10" id="KW-1185">Reference proteome</keyword>
<comment type="subcellular location">
    <subcellularLocation>
        <location evidence="1">Membrane</location>
    </subcellularLocation>
</comment>
<proteinExistence type="inferred from homology"/>
<feature type="chain" id="PRO_5014353187" evidence="8">
    <location>
        <begin position="24"/>
        <end position="181"/>
    </location>
</feature>
<dbReference type="PaxDb" id="3055-EDP03161"/>
<keyword evidence="8" id="KW-0732">Signal</keyword>
<dbReference type="Gramene" id="PNW85656">
    <property type="protein sequence ID" value="PNW85656"/>
    <property type="gene ID" value="CHLRE_03g196750v5"/>
</dbReference>
<feature type="region of interest" description="Disordered" evidence="6">
    <location>
        <begin position="102"/>
        <end position="181"/>
    </location>
</feature>
<organism evidence="9 10">
    <name type="scientific">Chlamydomonas reinhardtii</name>
    <name type="common">Chlamydomonas smithii</name>
    <dbReference type="NCBI Taxonomy" id="3055"/>
    <lineage>
        <taxon>Eukaryota</taxon>
        <taxon>Viridiplantae</taxon>
        <taxon>Chlorophyta</taxon>
        <taxon>core chlorophytes</taxon>
        <taxon>Chlorophyceae</taxon>
        <taxon>CS clade</taxon>
        <taxon>Chlamydomonadales</taxon>
        <taxon>Chlamydomonadaceae</taxon>
        <taxon>Chlamydomonas</taxon>
    </lineage>
</organism>
<protein>
    <submittedName>
        <fullName evidence="9">Uncharacterized protein</fullName>
    </submittedName>
</protein>
<dbReference type="OrthoDB" id="533703at2759"/>
<evidence type="ECO:0000256" key="8">
    <source>
        <dbReference type="SAM" id="SignalP"/>
    </source>
</evidence>
<feature type="compositionally biased region" description="Low complexity" evidence="6">
    <location>
        <begin position="108"/>
        <end position="119"/>
    </location>
</feature>
<dbReference type="InParanoid" id="A0A2K3DYP0"/>
<evidence type="ECO:0000256" key="3">
    <source>
        <dbReference type="ARBA" id="ARBA00022692"/>
    </source>
</evidence>
<dbReference type="GO" id="GO:0016020">
    <property type="term" value="C:membrane"/>
    <property type="evidence" value="ECO:0007669"/>
    <property type="project" value="UniProtKB-SubCell"/>
</dbReference>
<evidence type="ECO:0000256" key="1">
    <source>
        <dbReference type="ARBA" id="ARBA00004370"/>
    </source>
</evidence>
<comment type="similarity">
    <text evidence="2">Belongs to the UPF0057 (PMP3) family.</text>
</comment>
<keyword evidence="4 7" id="KW-1133">Transmembrane helix</keyword>
<evidence type="ECO:0000313" key="9">
    <source>
        <dbReference type="EMBL" id="PNW85656.1"/>
    </source>
</evidence>
<evidence type="ECO:0000256" key="5">
    <source>
        <dbReference type="ARBA" id="ARBA00023136"/>
    </source>
</evidence>
<keyword evidence="5 7" id="KW-0472">Membrane</keyword>
<accession>A0A2K3DYP0</accession>
<dbReference type="EMBL" id="CM008964">
    <property type="protein sequence ID" value="PNW85656.1"/>
    <property type="molecule type" value="Genomic_DNA"/>
</dbReference>
<reference evidence="9 10" key="1">
    <citation type="journal article" date="2007" name="Science">
        <title>The Chlamydomonas genome reveals the evolution of key animal and plant functions.</title>
        <authorList>
            <person name="Merchant S.S."/>
            <person name="Prochnik S.E."/>
            <person name="Vallon O."/>
            <person name="Harris E.H."/>
            <person name="Karpowicz S.J."/>
            <person name="Witman G.B."/>
            <person name="Terry A."/>
            <person name="Salamov A."/>
            <person name="Fritz-Laylin L.K."/>
            <person name="Marechal-Drouard L."/>
            <person name="Marshall W.F."/>
            <person name="Qu L.H."/>
            <person name="Nelson D.R."/>
            <person name="Sanderfoot A.A."/>
            <person name="Spalding M.H."/>
            <person name="Kapitonov V.V."/>
            <person name="Ren Q."/>
            <person name="Ferris P."/>
            <person name="Lindquist E."/>
            <person name="Shapiro H."/>
            <person name="Lucas S.M."/>
            <person name="Grimwood J."/>
            <person name="Schmutz J."/>
            <person name="Cardol P."/>
            <person name="Cerutti H."/>
            <person name="Chanfreau G."/>
            <person name="Chen C.L."/>
            <person name="Cognat V."/>
            <person name="Croft M.T."/>
            <person name="Dent R."/>
            <person name="Dutcher S."/>
            <person name="Fernandez E."/>
            <person name="Fukuzawa H."/>
            <person name="Gonzalez-Ballester D."/>
            <person name="Gonzalez-Halphen D."/>
            <person name="Hallmann A."/>
            <person name="Hanikenne M."/>
            <person name="Hippler M."/>
            <person name="Inwood W."/>
            <person name="Jabbari K."/>
            <person name="Kalanon M."/>
            <person name="Kuras R."/>
            <person name="Lefebvre P.A."/>
            <person name="Lemaire S.D."/>
            <person name="Lobanov A.V."/>
            <person name="Lohr M."/>
            <person name="Manuell A."/>
            <person name="Meier I."/>
            <person name="Mets L."/>
            <person name="Mittag M."/>
            <person name="Mittelmeier T."/>
            <person name="Moroney J.V."/>
            <person name="Moseley J."/>
            <person name="Napoli C."/>
            <person name="Nedelcu A.M."/>
            <person name="Niyogi K."/>
            <person name="Novoselov S.V."/>
            <person name="Paulsen I.T."/>
            <person name="Pazour G."/>
            <person name="Purton S."/>
            <person name="Ral J.P."/>
            <person name="Riano-Pachon D.M."/>
            <person name="Riekhof W."/>
            <person name="Rymarquis L."/>
            <person name="Schroda M."/>
            <person name="Stern D."/>
            <person name="Umen J."/>
            <person name="Willows R."/>
            <person name="Wilson N."/>
            <person name="Zimmer S.L."/>
            <person name="Allmer J."/>
            <person name="Balk J."/>
            <person name="Bisova K."/>
            <person name="Chen C.J."/>
            <person name="Elias M."/>
            <person name="Gendler K."/>
            <person name="Hauser C."/>
            <person name="Lamb M.R."/>
            <person name="Ledford H."/>
            <person name="Long J.C."/>
            <person name="Minagawa J."/>
            <person name="Page M.D."/>
            <person name="Pan J."/>
            <person name="Pootakham W."/>
            <person name="Roje S."/>
            <person name="Rose A."/>
            <person name="Stahlberg E."/>
            <person name="Terauchi A.M."/>
            <person name="Yang P."/>
            <person name="Ball S."/>
            <person name="Bowler C."/>
            <person name="Dieckmann C.L."/>
            <person name="Gladyshev V.N."/>
            <person name="Green P."/>
            <person name="Jorgensen R."/>
            <person name="Mayfield S."/>
            <person name="Mueller-Roeber B."/>
            <person name="Rajamani S."/>
            <person name="Sayre R.T."/>
            <person name="Brokstein P."/>
            <person name="Dubchak I."/>
            <person name="Goodstein D."/>
            <person name="Hornick L."/>
            <person name="Huang Y.W."/>
            <person name="Jhaveri J."/>
            <person name="Luo Y."/>
            <person name="Martinez D."/>
            <person name="Ngau W.C."/>
            <person name="Otillar B."/>
            <person name="Poliakov A."/>
            <person name="Porter A."/>
            <person name="Szajkowski L."/>
            <person name="Werner G."/>
            <person name="Zhou K."/>
            <person name="Grigoriev I.V."/>
            <person name="Rokhsar D.S."/>
            <person name="Grossman A.R."/>
        </authorList>
    </citation>
    <scope>NUCLEOTIDE SEQUENCE [LARGE SCALE GENOMIC DNA]</scope>
    <source>
        <strain evidence="10">CC-503</strain>
    </source>
</reference>
<dbReference type="GeneID" id="66052965"/>
<evidence type="ECO:0000256" key="7">
    <source>
        <dbReference type="SAM" id="Phobius"/>
    </source>
</evidence>
<dbReference type="Proteomes" id="UP000006906">
    <property type="component" value="Chromosome 3"/>
</dbReference>
<keyword evidence="3 7" id="KW-0812">Transmembrane</keyword>
<dbReference type="InterPro" id="IPR000612">
    <property type="entry name" value="PMP3"/>
</dbReference>
<feature type="transmembrane region" description="Helical" evidence="7">
    <location>
        <begin position="71"/>
        <end position="92"/>
    </location>
</feature>
<gene>
    <name evidence="9" type="ORF">CHLRE_03g196750v5</name>
</gene>
<dbReference type="Pfam" id="PF01679">
    <property type="entry name" value="Pmp3"/>
    <property type="match status" value="1"/>
</dbReference>
<name>A0A2K3DYP0_CHLRE</name>
<evidence type="ECO:0000256" key="6">
    <source>
        <dbReference type="SAM" id="MobiDB-lite"/>
    </source>
</evidence>
<dbReference type="RefSeq" id="XP_042926389.1">
    <property type="nucleotide sequence ID" value="XM_043061260.1"/>
</dbReference>
<feature type="signal peptide" evidence="8">
    <location>
        <begin position="1"/>
        <end position="23"/>
    </location>
</feature>
<evidence type="ECO:0000256" key="2">
    <source>
        <dbReference type="ARBA" id="ARBA00009530"/>
    </source>
</evidence>
<evidence type="ECO:0000313" key="10">
    <source>
        <dbReference type="Proteomes" id="UP000006906"/>
    </source>
</evidence>
<feature type="transmembrane region" description="Helical" evidence="7">
    <location>
        <begin position="47"/>
        <end position="64"/>
    </location>
</feature>
<dbReference type="AlphaFoldDB" id="A0A2K3DYP0"/>
<sequence length="181" mass="19316">MRPLIDIQLLFLCFLMPPAGSYAIKYIYGGPHAADFTTMDLCLNLMLTLLGFVPGQLHAVYLLARHKRLRLALAMEMLVLQAMLLLVEAAGLRLSERVADRLQRQARPHGPQQGQAQGQQHGGHQEGQGQGVVIHQNSSGVGSRVDADDAAVPSAAGDGPHHGHLPYDGPSAGLSPPPSPT</sequence>